<dbReference type="GeneID" id="57558968"/>
<accession>A0A1G5NUL8</accession>
<dbReference type="Proteomes" id="UP000183046">
    <property type="component" value="Unassembled WGS sequence"/>
</dbReference>
<organism evidence="3 4">
    <name type="scientific">Pseudomonas oryzihabitans</name>
    <dbReference type="NCBI Taxonomy" id="47885"/>
    <lineage>
        <taxon>Bacteria</taxon>
        <taxon>Pseudomonadati</taxon>
        <taxon>Pseudomonadota</taxon>
        <taxon>Gammaproteobacteria</taxon>
        <taxon>Pseudomonadales</taxon>
        <taxon>Pseudomonadaceae</taxon>
        <taxon>Pseudomonas</taxon>
    </lineage>
</organism>
<feature type="transmembrane region" description="Helical" evidence="1">
    <location>
        <begin position="51"/>
        <end position="72"/>
    </location>
</feature>
<reference evidence="2 5" key="3">
    <citation type="submission" date="2017-01" db="EMBL/GenBank/DDBJ databases">
        <title>Pseudomonas psychrotolerans genome sequencing and assembly.</title>
        <authorList>
            <person name="Vyas B."/>
            <person name="Mayilraj S."/>
        </authorList>
    </citation>
    <scope>NUCLEOTIDE SEQUENCE [LARGE SCALE GENOMIC DNA]</scope>
    <source>
        <strain evidence="2 5">SDS18</strain>
    </source>
</reference>
<evidence type="ECO:0000313" key="3">
    <source>
        <dbReference type="EMBL" id="SCZ40519.1"/>
    </source>
</evidence>
<keyword evidence="1" id="KW-0812">Transmembrane</keyword>
<dbReference type="EMBL" id="MTLN01000002">
    <property type="protein sequence ID" value="ONN72630.1"/>
    <property type="molecule type" value="Genomic_DNA"/>
</dbReference>
<feature type="transmembrane region" description="Helical" evidence="1">
    <location>
        <begin position="21"/>
        <end position="39"/>
    </location>
</feature>
<dbReference type="OrthoDB" id="7022891at2"/>
<name>A0A1G5NUL8_9PSED</name>
<dbReference type="Proteomes" id="UP000189310">
    <property type="component" value="Unassembled WGS sequence"/>
</dbReference>
<dbReference type="EMBL" id="FMWB01000007">
    <property type="protein sequence ID" value="SCZ40519.1"/>
    <property type="molecule type" value="Genomic_DNA"/>
</dbReference>
<evidence type="ECO:0000313" key="4">
    <source>
        <dbReference type="Proteomes" id="UP000183046"/>
    </source>
</evidence>
<reference evidence="3" key="2">
    <citation type="submission" date="2016-10" db="EMBL/GenBank/DDBJ databases">
        <authorList>
            <person name="Varghese N."/>
            <person name="Submissions S."/>
        </authorList>
    </citation>
    <scope>NUCLEOTIDE SEQUENCE</scope>
    <source>
        <strain evidence="3">DSM 15758</strain>
    </source>
</reference>
<evidence type="ECO:0000256" key="1">
    <source>
        <dbReference type="SAM" id="Phobius"/>
    </source>
</evidence>
<proteinExistence type="predicted"/>
<reference evidence="4" key="1">
    <citation type="submission" date="2016-10" db="EMBL/GenBank/DDBJ databases">
        <authorList>
            <person name="de Groot N.N."/>
        </authorList>
    </citation>
    <scope>NUCLEOTIDE SEQUENCE [LARGE SCALE GENOMIC DNA]</scope>
    <source>
        <strain evidence="4">DSM 15758</strain>
    </source>
</reference>
<protein>
    <submittedName>
        <fullName evidence="3">Uncharacterized protein</fullName>
    </submittedName>
</protein>
<evidence type="ECO:0000313" key="2">
    <source>
        <dbReference type="EMBL" id="ONN72630.1"/>
    </source>
</evidence>
<gene>
    <name evidence="2" type="ORF">BVL52_02285</name>
    <name evidence="3" type="ORF">SAMN05216279_107239</name>
</gene>
<evidence type="ECO:0000313" key="5">
    <source>
        <dbReference type="Proteomes" id="UP000189310"/>
    </source>
</evidence>
<dbReference type="AlphaFoldDB" id="A0A1G5NUL8"/>
<dbReference type="RefSeq" id="WP_027597379.1">
    <property type="nucleotide sequence ID" value="NZ_CP044074.1"/>
</dbReference>
<comment type="caution">
    <text evidence="3">The sequence shown here is derived from an EMBL/GenBank/DDBJ whole genome shotgun (WGS) entry which is preliminary data.</text>
</comment>
<keyword evidence="5" id="KW-1185">Reference proteome</keyword>
<sequence length="73" mass="7534">MSEEEPLAAAPEEAADSHWPLVRILAGILASALIGGVGLPLLDATRGPWDAATLLVTGVLGWGFALLVTLCVR</sequence>
<dbReference type="STRING" id="237610.BJP27_13295"/>
<keyword evidence="1" id="KW-1133">Transmembrane helix</keyword>
<keyword evidence="1" id="KW-0472">Membrane</keyword>